<organism evidence="1">
    <name type="scientific">uncultured Rubellimicrobium sp</name>
    <dbReference type="NCBI Taxonomy" id="543078"/>
    <lineage>
        <taxon>Bacteria</taxon>
        <taxon>Pseudomonadati</taxon>
        <taxon>Pseudomonadota</taxon>
        <taxon>Alphaproteobacteria</taxon>
        <taxon>Rhodobacterales</taxon>
        <taxon>Roseobacteraceae</taxon>
        <taxon>Rubellimicrobium</taxon>
        <taxon>environmental samples</taxon>
    </lineage>
</organism>
<gene>
    <name evidence="1" type="ORF">AVDCRST_MAG15-2589</name>
</gene>
<reference evidence="1" key="1">
    <citation type="submission" date="2020-02" db="EMBL/GenBank/DDBJ databases">
        <authorList>
            <person name="Meier V. D."/>
        </authorList>
    </citation>
    <scope>NUCLEOTIDE SEQUENCE</scope>
    <source>
        <strain evidence="1">AVDCRST_MAG15</strain>
    </source>
</reference>
<accession>A0A6J4PV73</accession>
<proteinExistence type="predicted"/>
<evidence type="ECO:0000313" key="1">
    <source>
        <dbReference type="EMBL" id="CAA9426939.1"/>
    </source>
</evidence>
<dbReference type="AlphaFoldDB" id="A0A6J4PV73"/>
<sequence length="87" mass="9674">MTRDDYQQMRSMYADVDELCQGVEGAASDAETEERLRSLVGLFRDQQREPEQIRSFVQHLGVQDEVIARVLGEAPSGEDAEDGTGIA</sequence>
<dbReference type="EMBL" id="CADCUU010000385">
    <property type="protein sequence ID" value="CAA9426939.1"/>
    <property type="molecule type" value="Genomic_DNA"/>
</dbReference>
<protein>
    <submittedName>
        <fullName evidence="1">Uncharacterized protein</fullName>
    </submittedName>
</protein>
<name>A0A6J4PV73_9RHOB</name>